<reference evidence="2" key="1">
    <citation type="journal article" date="2014" name="Int. J. Syst. Evol. Microbiol.">
        <title>Complete genome sequence of Corynebacterium casei LMG S-19264T (=DSM 44701T), isolated from a smear-ripened cheese.</title>
        <authorList>
            <consortium name="US DOE Joint Genome Institute (JGI-PGF)"/>
            <person name="Walter F."/>
            <person name="Albersmeier A."/>
            <person name="Kalinowski J."/>
            <person name="Ruckert C."/>
        </authorList>
    </citation>
    <scope>NUCLEOTIDE SEQUENCE</scope>
    <source>
        <strain evidence="2">NBRC 110071</strain>
    </source>
</reference>
<evidence type="ECO:0008006" key="4">
    <source>
        <dbReference type="Google" id="ProtNLM"/>
    </source>
</evidence>
<dbReference type="Pfam" id="PF13181">
    <property type="entry name" value="TPR_8"/>
    <property type="match status" value="1"/>
</dbReference>
<dbReference type="InterPro" id="IPR011990">
    <property type="entry name" value="TPR-like_helical_dom_sf"/>
</dbReference>
<dbReference type="SUPFAM" id="SSF48452">
    <property type="entry name" value="TPR-like"/>
    <property type="match status" value="1"/>
</dbReference>
<dbReference type="PANTHER" id="PTHR12558:SF44">
    <property type="entry name" value="TETRATRICOPEPTIDE REPEAT-CONTAINING PROTEIN"/>
    <property type="match status" value="1"/>
</dbReference>
<dbReference type="AlphaFoldDB" id="A0AA37W8D8"/>
<sequence>MFSLIILLSGCATQGTQQSSPLSTMDKDSPEYYVASGYSFLSNRSTKKAIKEFDKAIDLCQKQHKDREEVIYASRSPVETLYYMMKAAAEQKSAVAVAQTCADALYFKGYAVLDFGELELAQNLLDQALSMSPANAMYLSEVGHIHHIKKSWKEALDVFIKAEDAAETYSPDQVKQKELTRAKRGIGFSLIELGRLDEAEVKFNECLEINPNDKTAKHELEYIKRLRTNVQGDS</sequence>
<dbReference type="Pfam" id="PF13432">
    <property type="entry name" value="TPR_16"/>
    <property type="match status" value="1"/>
</dbReference>
<proteinExistence type="predicted"/>
<dbReference type="EMBL" id="BSNM01000011">
    <property type="protein sequence ID" value="GLQ31361.1"/>
    <property type="molecule type" value="Genomic_DNA"/>
</dbReference>
<dbReference type="SMART" id="SM00028">
    <property type="entry name" value="TPR"/>
    <property type="match status" value="4"/>
</dbReference>
<evidence type="ECO:0000256" key="1">
    <source>
        <dbReference type="PROSITE-ProRule" id="PRU00339"/>
    </source>
</evidence>
<feature type="repeat" description="TPR" evidence="1">
    <location>
        <begin position="30"/>
        <end position="63"/>
    </location>
</feature>
<accession>A0AA37W8D8</accession>
<evidence type="ECO:0000313" key="3">
    <source>
        <dbReference type="Proteomes" id="UP001161389"/>
    </source>
</evidence>
<dbReference type="InterPro" id="IPR019734">
    <property type="entry name" value="TPR_rpt"/>
</dbReference>
<organism evidence="2 3">
    <name type="scientific">Litoribrevibacter albus</name>
    <dbReference type="NCBI Taxonomy" id="1473156"/>
    <lineage>
        <taxon>Bacteria</taxon>
        <taxon>Pseudomonadati</taxon>
        <taxon>Pseudomonadota</taxon>
        <taxon>Gammaproteobacteria</taxon>
        <taxon>Oceanospirillales</taxon>
        <taxon>Oceanospirillaceae</taxon>
        <taxon>Litoribrevibacter</taxon>
    </lineage>
</organism>
<dbReference type="Proteomes" id="UP001161389">
    <property type="component" value="Unassembled WGS sequence"/>
</dbReference>
<keyword evidence="3" id="KW-1185">Reference proteome</keyword>
<dbReference type="Gene3D" id="1.25.40.10">
    <property type="entry name" value="Tetratricopeptide repeat domain"/>
    <property type="match status" value="1"/>
</dbReference>
<dbReference type="PANTHER" id="PTHR12558">
    <property type="entry name" value="CELL DIVISION CYCLE 16,23,27"/>
    <property type="match status" value="1"/>
</dbReference>
<protein>
    <recommendedName>
        <fullName evidence="4">Tetratricopeptide repeat protein</fullName>
    </recommendedName>
</protein>
<dbReference type="GO" id="GO:0051301">
    <property type="term" value="P:cell division"/>
    <property type="evidence" value="ECO:0007669"/>
    <property type="project" value="TreeGrafter"/>
</dbReference>
<name>A0AA37W8D8_9GAMM</name>
<comment type="caution">
    <text evidence="2">The sequence shown here is derived from an EMBL/GenBank/DDBJ whole genome shotgun (WGS) entry which is preliminary data.</text>
</comment>
<evidence type="ECO:0000313" key="2">
    <source>
        <dbReference type="EMBL" id="GLQ31361.1"/>
    </source>
</evidence>
<dbReference type="PROSITE" id="PS50005">
    <property type="entry name" value="TPR"/>
    <property type="match status" value="3"/>
</dbReference>
<reference evidence="2" key="2">
    <citation type="submission" date="2023-01" db="EMBL/GenBank/DDBJ databases">
        <title>Draft genome sequence of Litoribrevibacter albus strain NBRC 110071.</title>
        <authorList>
            <person name="Sun Q."/>
            <person name="Mori K."/>
        </authorList>
    </citation>
    <scope>NUCLEOTIDE SEQUENCE</scope>
    <source>
        <strain evidence="2">NBRC 110071</strain>
    </source>
</reference>
<feature type="repeat" description="TPR" evidence="1">
    <location>
        <begin position="102"/>
        <end position="135"/>
    </location>
</feature>
<keyword evidence="1" id="KW-0802">TPR repeat</keyword>
<gene>
    <name evidence="2" type="ORF">GCM10007876_18400</name>
</gene>
<feature type="repeat" description="TPR" evidence="1">
    <location>
        <begin position="180"/>
        <end position="213"/>
    </location>
</feature>
<dbReference type="RefSeq" id="WP_284380949.1">
    <property type="nucleotide sequence ID" value="NZ_BSNM01000011.1"/>
</dbReference>